<organism evidence="1 2">
    <name type="scientific">Heterorhabditis bacteriophora</name>
    <name type="common">Entomopathogenic nematode worm</name>
    <dbReference type="NCBI Taxonomy" id="37862"/>
    <lineage>
        <taxon>Eukaryota</taxon>
        <taxon>Metazoa</taxon>
        <taxon>Ecdysozoa</taxon>
        <taxon>Nematoda</taxon>
        <taxon>Chromadorea</taxon>
        <taxon>Rhabditida</taxon>
        <taxon>Rhabditina</taxon>
        <taxon>Rhabditomorpha</taxon>
        <taxon>Strongyloidea</taxon>
        <taxon>Heterorhabditidae</taxon>
        <taxon>Heterorhabditis</taxon>
    </lineage>
</organism>
<accession>A0A1I7WS47</accession>
<dbReference type="AlphaFoldDB" id="A0A1I7WS47"/>
<proteinExistence type="predicted"/>
<keyword evidence="1" id="KW-1185">Reference proteome</keyword>
<evidence type="ECO:0000313" key="1">
    <source>
        <dbReference type="Proteomes" id="UP000095283"/>
    </source>
</evidence>
<dbReference type="WBParaSite" id="Hba_07911">
    <property type="protein sequence ID" value="Hba_07911"/>
    <property type="gene ID" value="Hba_07911"/>
</dbReference>
<reference evidence="2" key="1">
    <citation type="submission" date="2016-11" db="UniProtKB">
        <authorList>
            <consortium name="WormBaseParasite"/>
        </authorList>
    </citation>
    <scope>IDENTIFICATION</scope>
</reference>
<evidence type="ECO:0000313" key="2">
    <source>
        <dbReference type="WBParaSite" id="Hba_07911"/>
    </source>
</evidence>
<sequence>MKEYDAISVVALREFNIQNDRLKTTRNRVFYLPVHYHNNCEVHDIMIIVDIC</sequence>
<name>A0A1I7WS47_HETBA</name>
<protein>
    <submittedName>
        <fullName evidence="2">Uncharacterized protein</fullName>
    </submittedName>
</protein>
<dbReference type="Proteomes" id="UP000095283">
    <property type="component" value="Unplaced"/>
</dbReference>